<reference evidence="3" key="1">
    <citation type="journal article" date="2019" name="Int. J. Syst. Evol. Microbiol.">
        <title>The Global Catalogue of Microorganisms (GCM) 10K type strain sequencing project: providing services to taxonomists for standard genome sequencing and annotation.</title>
        <authorList>
            <consortium name="The Broad Institute Genomics Platform"/>
            <consortium name="The Broad Institute Genome Sequencing Center for Infectious Disease"/>
            <person name="Wu L."/>
            <person name="Ma J."/>
        </authorList>
    </citation>
    <scope>NUCLEOTIDE SEQUENCE [LARGE SCALE GENOMIC DNA]</scope>
    <source>
        <strain evidence="3">CCUG 63369</strain>
    </source>
</reference>
<feature type="compositionally biased region" description="Basic and acidic residues" evidence="1">
    <location>
        <begin position="1"/>
        <end position="36"/>
    </location>
</feature>
<organism evidence="2 3">
    <name type="scientific">Streptomonospora algeriensis</name>
    <dbReference type="NCBI Taxonomy" id="995084"/>
    <lineage>
        <taxon>Bacteria</taxon>
        <taxon>Bacillati</taxon>
        <taxon>Actinomycetota</taxon>
        <taxon>Actinomycetes</taxon>
        <taxon>Streptosporangiales</taxon>
        <taxon>Nocardiopsidaceae</taxon>
        <taxon>Streptomonospora</taxon>
    </lineage>
</organism>
<keyword evidence="3" id="KW-1185">Reference proteome</keyword>
<accession>A0ABW3BG25</accession>
<feature type="non-terminal residue" evidence="2">
    <location>
        <position position="170"/>
    </location>
</feature>
<feature type="compositionally biased region" description="Low complexity" evidence="1">
    <location>
        <begin position="78"/>
        <end position="98"/>
    </location>
</feature>
<sequence>MAHREHDGSEHAGTRAWDRKHDREAEPGEASADRGQDSSPADQWFGETSPPPPPYAIDDSAVPPPPYAVGGTGRFDGEQQGPQQPQHPGAAAPAEEGAYPGGQRPGEPYTPFEPYNSSVPGASPAPQSGPQQQAPGTPERQWQQQDGGEDEAGASPAEGNFGAFTDSGSF</sequence>
<evidence type="ECO:0000313" key="3">
    <source>
        <dbReference type="Proteomes" id="UP001596956"/>
    </source>
</evidence>
<feature type="region of interest" description="Disordered" evidence="1">
    <location>
        <begin position="1"/>
        <end position="170"/>
    </location>
</feature>
<gene>
    <name evidence="2" type="ORF">ACFQZU_12085</name>
</gene>
<comment type="caution">
    <text evidence="2">The sequence shown here is derived from an EMBL/GenBank/DDBJ whole genome shotgun (WGS) entry which is preliminary data.</text>
</comment>
<protein>
    <submittedName>
        <fullName evidence="2">Uncharacterized protein</fullName>
    </submittedName>
</protein>
<evidence type="ECO:0000313" key="2">
    <source>
        <dbReference type="EMBL" id="MFD0802050.1"/>
    </source>
</evidence>
<name>A0ABW3BG25_9ACTN</name>
<dbReference type="Proteomes" id="UP001596956">
    <property type="component" value="Unassembled WGS sequence"/>
</dbReference>
<proteinExistence type="predicted"/>
<dbReference type="EMBL" id="JBHTHR010000359">
    <property type="protein sequence ID" value="MFD0802050.1"/>
    <property type="molecule type" value="Genomic_DNA"/>
</dbReference>
<feature type="compositionally biased region" description="Low complexity" evidence="1">
    <location>
        <begin position="117"/>
        <end position="136"/>
    </location>
</feature>
<evidence type="ECO:0000256" key="1">
    <source>
        <dbReference type="SAM" id="MobiDB-lite"/>
    </source>
</evidence>